<keyword evidence="3" id="KW-1185">Reference proteome</keyword>
<evidence type="ECO:0000256" key="1">
    <source>
        <dbReference type="SAM" id="SignalP"/>
    </source>
</evidence>
<organism evidence="2 3">
    <name type="scientific">Dissostichus eleginoides</name>
    <name type="common">Patagonian toothfish</name>
    <name type="synonym">Dissostichus amissus</name>
    <dbReference type="NCBI Taxonomy" id="100907"/>
    <lineage>
        <taxon>Eukaryota</taxon>
        <taxon>Metazoa</taxon>
        <taxon>Chordata</taxon>
        <taxon>Craniata</taxon>
        <taxon>Vertebrata</taxon>
        <taxon>Euteleostomi</taxon>
        <taxon>Actinopterygii</taxon>
        <taxon>Neopterygii</taxon>
        <taxon>Teleostei</taxon>
        <taxon>Neoteleostei</taxon>
        <taxon>Acanthomorphata</taxon>
        <taxon>Eupercaria</taxon>
        <taxon>Perciformes</taxon>
        <taxon>Notothenioidei</taxon>
        <taxon>Nototheniidae</taxon>
        <taxon>Dissostichus</taxon>
    </lineage>
</organism>
<comment type="caution">
    <text evidence="2">The sequence shown here is derived from an EMBL/GenBank/DDBJ whole genome shotgun (WGS) entry which is preliminary data.</text>
</comment>
<gene>
    <name evidence="2" type="ORF">KUDE01_031743</name>
</gene>
<protein>
    <submittedName>
        <fullName evidence="2">Deoxyguanosinetriphosphate triphosphohydrolase</fullName>
    </submittedName>
</protein>
<feature type="non-terminal residue" evidence="2">
    <location>
        <position position="106"/>
    </location>
</feature>
<sequence>NGHQALSVVAYFLWTFAGSTDEVVKQHGGHLEPGWKHAVVSQLHIDREKNRSFYVAAEAGLKRFRSSCLLALDSKTRSPSVVEDYLDFSSGGSPLFGEEIDGETPL</sequence>
<dbReference type="Proteomes" id="UP001228049">
    <property type="component" value="Unassembled WGS sequence"/>
</dbReference>
<reference evidence="2" key="1">
    <citation type="submission" date="2023-04" db="EMBL/GenBank/DDBJ databases">
        <title>Chromosome-level genome of Chaenocephalus aceratus.</title>
        <authorList>
            <person name="Park H."/>
        </authorList>
    </citation>
    <scope>NUCLEOTIDE SEQUENCE</scope>
    <source>
        <strain evidence="2">DE</strain>
        <tissue evidence="2">Muscle</tissue>
    </source>
</reference>
<feature type="chain" id="PRO_5042061838" evidence="1">
    <location>
        <begin position="22"/>
        <end position="106"/>
    </location>
</feature>
<name>A0AAD9BN63_DISEL</name>
<keyword evidence="1" id="KW-0732">Signal</keyword>
<dbReference type="EMBL" id="JASDAP010000021">
    <property type="protein sequence ID" value="KAK1885549.1"/>
    <property type="molecule type" value="Genomic_DNA"/>
</dbReference>
<proteinExistence type="predicted"/>
<evidence type="ECO:0000313" key="3">
    <source>
        <dbReference type="Proteomes" id="UP001228049"/>
    </source>
</evidence>
<feature type="non-terminal residue" evidence="2">
    <location>
        <position position="1"/>
    </location>
</feature>
<evidence type="ECO:0000313" key="2">
    <source>
        <dbReference type="EMBL" id="KAK1885549.1"/>
    </source>
</evidence>
<accession>A0AAD9BN63</accession>
<dbReference type="AlphaFoldDB" id="A0AAD9BN63"/>
<feature type="signal peptide" evidence="1">
    <location>
        <begin position="1"/>
        <end position="21"/>
    </location>
</feature>